<dbReference type="RefSeq" id="WP_243366194.1">
    <property type="nucleotide sequence ID" value="NZ_CP094348.1"/>
</dbReference>
<dbReference type="SUPFAM" id="SSF103032">
    <property type="entry name" value="Hypothetical protein YwqG"/>
    <property type="match status" value="1"/>
</dbReference>
<protein>
    <submittedName>
        <fullName evidence="1">DUF1963 domain-containing protein</fullName>
    </submittedName>
</protein>
<dbReference type="InterPro" id="IPR035948">
    <property type="entry name" value="YwqG-like_sf"/>
</dbReference>
<evidence type="ECO:0000313" key="2">
    <source>
        <dbReference type="Proteomes" id="UP000830343"/>
    </source>
</evidence>
<reference evidence="1" key="1">
    <citation type="submission" date="2022-03" db="EMBL/GenBank/DDBJ databases">
        <authorList>
            <person name="Vrbovska V."/>
            <person name="Kovarovic V."/>
            <person name="Botka T."/>
            <person name="Pantucek R."/>
        </authorList>
    </citation>
    <scope>NUCLEOTIDE SEQUENCE</scope>
    <source>
        <strain evidence="1">CCM 2609</strain>
    </source>
</reference>
<evidence type="ECO:0000313" key="1">
    <source>
        <dbReference type="EMBL" id="UOB20906.1"/>
    </source>
</evidence>
<dbReference type="PANTHER" id="PTHR36436">
    <property type="entry name" value="SLL5081 PROTEIN"/>
    <property type="match status" value="1"/>
</dbReference>
<organism evidence="1 2">
    <name type="scientific">Macrococcus armenti</name>
    <dbReference type="NCBI Taxonomy" id="2875764"/>
    <lineage>
        <taxon>Bacteria</taxon>
        <taxon>Bacillati</taxon>
        <taxon>Bacillota</taxon>
        <taxon>Bacilli</taxon>
        <taxon>Bacillales</taxon>
        <taxon>Staphylococcaceae</taxon>
        <taxon>Macrococcus</taxon>
    </lineage>
</organism>
<keyword evidence="2" id="KW-1185">Reference proteome</keyword>
<dbReference type="Pfam" id="PF09234">
    <property type="entry name" value="DUF1963"/>
    <property type="match status" value="1"/>
</dbReference>
<proteinExistence type="predicted"/>
<dbReference type="Gene3D" id="2.30.320.10">
    <property type="entry name" value="YwqG-like"/>
    <property type="match status" value="1"/>
</dbReference>
<dbReference type="InterPro" id="IPR015315">
    <property type="entry name" value="DUF1963"/>
</dbReference>
<gene>
    <name evidence="1" type="ORF">MRZ06_02160</name>
</gene>
<dbReference type="Proteomes" id="UP000830343">
    <property type="component" value="Chromosome"/>
</dbReference>
<sequence>MLNIQDTHHLTEKEQLAYQRFLDQFNGTELPTRPYIKMTAHELTNESLLSSKVGGTPFIKSFDDIPYDENDAPMALLFQINLSDLPDEQKIIPAKRGLLQFWISVDEDLYGCDFCMVSKQENNRLIYIEDPETNFSQDEIQTHIEQLDMEIDVLPYSGVIGFDFELNEQSIAQSVHEFQPIVDDIWKKANPDFDYKQNLSEHIALMEVMHKTFSTDDAFHQIGGYPFFTQEDPRYGYEDLSDFDTLLIQIDTDNIENSDGASIMWGDCGVCNIFVRHEDLAQMKFDEYIYNWDCL</sequence>
<name>A0ABY3ZYJ8_9STAP</name>
<dbReference type="PANTHER" id="PTHR36436:SF6">
    <property type="entry name" value="SLL5081 PROTEIN"/>
    <property type="match status" value="1"/>
</dbReference>
<dbReference type="EMBL" id="CP094348">
    <property type="protein sequence ID" value="UOB20906.1"/>
    <property type="molecule type" value="Genomic_DNA"/>
</dbReference>
<accession>A0ABY3ZYJ8</accession>
<reference evidence="1" key="2">
    <citation type="submission" date="2022-04" db="EMBL/GenBank/DDBJ databases">
        <title>Antimicrobial genetic elements in methicillin-resistant Macrococcus armenti.</title>
        <authorList>
            <person name="Keller J.E."/>
            <person name="Schwendener S."/>
            <person name="Pantucek R."/>
            <person name="Perreten V."/>
        </authorList>
    </citation>
    <scope>NUCLEOTIDE SEQUENCE</scope>
    <source>
        <strain evidence="1">CCM 2609</strain>
    </source>
</reference>